<feature type="region of interest" description="Disordered" evidence="6">
    <location>
        <begin position="1"/>
        <end position="25"/>
    </location>
</feature>
<dbReference type="PROSITE" id="PS00028">
    <property type="entry name" value="ZINC_FINGER_C2H2_1"/>
    <property type="match status" value="1"/>
</dbReference>
<feature type="compositionally biased region" description="Low complexity" evidence="6">
    <location>
        <begin position="64"/>
        <end position="78"/>
    </location>
</feature>
<dbReference type="InterPro" id="IPR013087">
    <property type="entry name" value="Znf_C2H2_type"/>
</dbReference>
<dbReference type="PANTHER" id="PTHR24409">
    <property type="entry name" value="ZINC FINGER PROTEIN 142"/>
    <property type="match status" value="1"/>
</dbReference>
<dbReference type="SMART" id="SM00355">
    <property type="entry name" value="ZnF_C2H2"/>
    <property type="match status" value="3"/>
</dbReference>
<evidence type="ECO:0000256" key="5">
    <source>
        <dbReference type="PROSITE-ProRule" id="PRU00042"/>
    </source>
</evidence>
<dbReference type="InterPro" id="IPR036236">
    <property type="entry name" value="Znf_C2H2_sf"/>
</dbReference>
<dbReference type="EMBL" id="JAUJLE010000060">
    <property type="protein sequence ID" value="KAK0993231.1"/>
    <property type="molecule type" value="Genomic_DNA"/>
</dbReference>
<evidence type="ECO:0000313" key="8">
    <source>
        <dbReference type="EMBL" id="KAK0993231.1"/>
    </source>
</evidence>
<keyword evidence="2" id="KW-0677">Repeat</keyword>
<evidence type="ECO:0000313" key="9">
    <source>
        <dbReference type="Proteomes" id="UP001175353"/>
    </source>
</evidence>
<gene>
    <name evidence="8" type="ORF">LTR91_008022</name>
</gene>
<feature type="region of interest" description="Disordered" evidence="6">
    <location>
        <begin position="487"/>
        <end position="569"/>
    </location>
</feature>
<feature type="compositionally biased region" description="Polar residues" evidence="6">
    <location>
        <begin position="223"/>
        <end position="237"/>
    </location>
</feature>
<evidence type="ECO:0000256" key="4">
    <source>
        <dbReference type="ARBA" id="ARBA00022833"/>
    </source>
</evidence>
<accession>A0AAN6KP83</accession>
<feature type="compositionally biased region" description="Basic and acidic residues" evidence="6">
    <location>
        <begin position="204"/>
        <end position="221"/>
    </location>
</feature>
<protein>
    <recommendedName>
        <fullName evidence="7">C2H2-type domain-containing protein</fullName>
    </recommendedName>
</protein>
<proteinExistence type="predicted"/>
<comment type="caution">
    <text evidence="8">The sequence shown here is derived from an EMBL/GenBank/DDBJ whole genome shotgun (WGS) entry which is preliminary data.</text>
</comment>
<feature type="region of interest" description="Disordered" evidence="6">
    <location>
        <begin position="187"/>
        <end position="251"/>
    </location>
</feature>
<dbReference type="Proteomes" id="UP001175353">
    <property type="component" value="Unassembled WGS sequence"/>
</dbReference>
<feature type="region of interest" description="Disordered" evidence="6">
    <location>
        <begin position="582"/>
        <end position="609"/>
    </location>
</feature>
<name>A0AAN6KP83_9PEZI</name>
<dbReference type="SUPFAM" id="SSF57667">
    <property type="entry name" value="beta-beta-alpha zinc fingers"/>
    <property type="match status" value="1"/>
</dbReference>
<dbReference type="Pfam" id="PF00096">
    <property type="entry name" value="zf-C2H2"/>
    <property type="match status" value="1"/>
</dbReference>
<feature type="domain" description="C2H2-type" evidence="7">
    <location>
        <begin position="351"/>
        <end position="379"/>
    </location>
</feature>
<evidence type="ECO:0000256" key="1">
    <source>
        <dbReference type="ARBA" id="ARBA00022723"/>
    </source>
</evidence>
<dbReference type="GO" id="GO:0008270">
    <property type="term" value="F:zinc ion binding"/>
    <property type="evidence" value="ECO:0007669"/>
    <property type="project" value="UniProtKB-KW"/>
</dbReference>
<feature type="compositionally biased region" description="Polar residues" evidence="6">
    <location>
        <begin position="194"/>
        <end position="203"/>
    </location>
</feature>
<keyword evidence="4" id="KW-0862">Zinc</keyword>
<keyword evidence="9" id="KW-1185">Reference proteome</keyword>
<dbReference type="Gene3D" id="3.30.160.60">
    <property type="entry name" value="Classic Zinc Finger"/>
    <property type="match status" value="2"/>
</dbReference>
<feature type="compositionally biased region" description="Low complexity" evidence="6">
    <location>
        <begin position="40"/>
        <end position="55"/>
    </location>
</feature>
<dbReference type="AlphaFoldDB" id="A0AAN6KP83"/>
<evidence type="ECO:0000259" key="7">
    <source>
        <dbReference type="PROSITE" id="PS50157"/>
    </source>
</evidence>
<reference evidence="8" key="1">
    <citation type="submission" date="2023-06" db="EMBL/GenBank/DDBJ databases">
        <title>Black Yeasts Isolated from many extreme environments.</title>
        <authorList>
            <person name="Coleine C."/>
            <person name="Stajich J.E."/>
            <person name="Selbmann L."/>
        </authorList>
    </citation>
    <scope>NUCLEOTIDE SEQUENCE</scope>
    <source>
        <strain evidence="8">CCFEE 5200</strain>
    </source>
</reference>
<feature type="compositionally biased region" description="Low complexity" evidence="6">
    <location>
        <begin position="582"/>
        <end position="605"/>
    </location>
</feature>
<evidence type="ECO:0000256" key="6">
    <source>
        <dbReference type="SAM" id="MobiDB-lite"/>
    </source>
</evidence>
<keyword evidence="3 5" id="KW-0863">Zinc-finger</keyword>
<sequence length="628" mass="68782">MTTPMMDKGKRKKIDQDSSEDDDTSWVDTWFDTWRESLVSQSSQTTQHTPSSGPSRTSIANDTSPAAAPSRSGRARQPGSDGGPFPALSNTNNVLAETGVHRYVPTRPSDQEVARLQQHYRRPRQDGRGPFIGDHRQWYGPEYCVAPPSRAPVPVAEPSSVLPVPGIDLGAGLTQAKLIHQQWQLQASARGHAPQQSCPMTRTTRTDAPHPMDHPMPDRRNGPASSGSQPRPMQSSHIHAAGTPPHDVALSPSANVIRPLNAIAYQQPTPGVEPPGGSIMFPQHQHSDLSWSCRYGTCSNQRQRYRLWSDLRRHQRNHEDKPFPCDQCTFSARFEGHLINHQESVHGDAVYYCPVCPKSYPRHDNLGRHIRGKHPRTKVPEKDEARIRPAAVEAGALLQQPGPAPVIYLDPRLATPSIVPAAPVSSQCTIQDVVTSNRVQPYASRTPLGTSAFPVDRGFDIDRVSTHQLRGNPNTPSRQLVCLSSLQKGSSVDGRQPDWPALPSQREPDAASYFNRPSSHRRPSGAARISHAGLPTPPLSRGSSVSRRRDRSRTGSLLSPPQTPSLQHRQVGTPLYSDIAAAALLPTPPSSEASASRRGSLSGRRYSTQALAYRSRVTPSIFGLDPQT</sequence>
<organism evidence="8 9">
    <name type="scientific">Friedmanniomyces endolithicus</name>
    <dbReference type="NCBI Taxonomy" id="329885"/>
    <lineage>
        <taxon>Eukaryota</taxon>
        <taxon>Fungi</taxon>
        <taxon>Dikarya</taxon>
        <taxon>Ascomycota</taxon>
        <taxon>Pezizomycotina</taxon>
        <taxon>Dothideomycetes</taxon>
        <taxon>Dothideomycetidae</taxon>
        <taxon>Mycosphaerellales</taxon>
        <taxon>Teratosphaeriaceae</taxon>
        <taxon>Friedmanniomyces</taxon>
    </lineage>
</organism>
<evidence type="ECO:0000256" key="3">
    <source>
        <dbReference type="ARBA" id="ARBA00022771"/>
    </source>
</evidence>
<evidence type="ECO:0000256" key="2">
    <source>
        <dbReference type="ARBA" id="ARBA00022737"/>
    </source>
</evidence>
<dbReference type="PROSITE" id="PS50157">
    <property type="entry name" value="ZINC_FINGER_C2H2_2"/>
    <property type="match status" value="1"/>
</dbReference>
<feature type="region of interest" description="Disordered" evidence="6">
    <location>
        <begin position="38"/>
        <end position="94"/>
    </location>
</feature>
<keyword evidence="1" id="KW-0479">Metal-binding</keyword>